<sequence length="182" mass="20186">MSVLAPLAPRDSTENWDEDFEFSRPTSSATPNPDDIAPGPRPCIPPKDPSTPLSKPPKSILNNWAEPGPSTPLKRIQHTENWDDDFQDADSPQNWDDEFEEHAHTSASPGRRTPCKRASWGTADDEDKSAFADREDDRTVTTHPRGVPFHIPIDTPPPVPPLPPPLSHRVRVLGARVVDDRA</sequence>
<dbReference type="Proteomes" id="UP000230002">
    <property type="component" value="Unassembled WGS sequence"/>
</dbReference>
<evidence type="ECO:0000313" key="3">
    <source>
        <dbReference type="Proteomes" id="UP000230002"/>
    </source>
</evidence>
<protein>
    <submittedName>
        <fullName evidence="2">Uncharacterized protein</fullName>
    </submittedName>
</protein>
<feature type="compositionally biased region" description="Basic and acidic residues" evidence="1">
    <location>
        <begin position="128"/>
        <end position="140"/>
    </location>
</feature>
<feature type="compositionally biased region" description="Pro residues" evidence="1">
    <location>
        <begin position="39"/>
        <end position="49"/>
    </location>
</feature>
<feature type="region of interest" description="Disordered" evidence="1">
    <location>
        <begin position="1"/>
        <end position="165"/>
    </location>
</feature>
<feature type="compositionally biased region" description="Pro residues" evidence="1">
    <location>
        <begin position="154"/>
        <end position="165"/>
    </location>
</feature>
<keyword evidence="3" id="KW-1185">Reference proteome</keyword>
<accession>A0A2G8SGX0</accession>
<name>A0A2G8SGX0_9APHY</name>
<reference evidence="2 3" key="1">
    <citation type="journal article" date="2015" name="Sci. Rep.">
        <title>Chromosome-level genome map provides insights into diverse defense mechanisms in the medicinal fungus Ganoderma sinense.</title>
        <authorList>
            <person name="Zhu Y."/>
            <person name="Xu J."/>
            <person name="Sun C."/>
            <person name="Zhou S."/>
            <person name="Xu H."/>
            <person name="Nelson D.R."/>
            <person name="Qian J."/>
            <person name="Song J."/>
            <person name="Luo H."/>
            <person name="Xiang L."/>
            <person name="Li Y."/>
            <person name="Xu Z."/>
            <person name="Ji A."/>
            <person name="Wang L."/>
            <person name="Lu S."/>
            <person name="Hayward A."/>
            <person name="Sun W."/>
            <person name="Li X."/>
            <person name="Schwartz D.C."/>
            <person name="Wang Y."/>
            <person name="Chen S."/>
        </authorList>
    </citation>
    <scope>NUCLEOTIDE SEQUENCE [LARGE SCALE GENOMIC DNA]</scope>
    <source>
        <strain evidence="2 3">ZZ0214-1</strain>
    </source>
</reference>
<gene>
    <name evidence="2" type="ORF">GSI_05065</name>
</gene>
<proteinExistence type="predicted"/>
<comment type="caution">
    <text evidence="2">The sequence shown here is derived from an EMBL/GenBank/DDBJ whole genome shotgun (WGS) entry which is preliminary data.</text>
</comment>
<dbReference type="OrthoDB" id="2554322at2759"/>
<dbReference type="AlphaFoldDB" id="A0A2G8SGX0"/>
<evidence type="ECO:0000256" key="1">
    <source>
        <dbReference type="SAM" id="MobiDB-lite"/>
    </source>
</evidence>
<evidence type="ECO:0000313" key="2">
    <source>
        <dbReference type="EMBL" id="PIL32947.1"/>
    </source>
</evidence>
<organism evidence="2 3">
    <name type="scientific">Ganoderma sinense ZZ0214-1</name>
    <dbReference type="NCBI Taxonomy" id="1077348"/>
    <lineage>
        <taxon>Eukaryota</taxon>
        <taxon>Fungi</taxon>
        <taxon>Dikarya</taxon>
        <taxon>Basidiomycota</taxon>
        <taxon>Agaricomycotina</taxon>
        <taxon>Agaricomycetes</taxon>
        <taxon>Polyporales</taxon>
        <taxon>Polyporaceae</taxon>
        <taxon>Ganoderma</taxon>
    </lineage>
</organism>
<dbReference type="EMBL" id="AYKW01000009">
    <property type="protein sequence ID" value="PIL32947.1"/>
    <property type="molecule type" value="Genomic_DNA"/>
</dbReference>